<protein>
    <recommendedName>
        <fullName evidence="3">Adhesin</fullName>
    </recommendedName>
</protein>
<evidence type="ECO:0000313" key="1">
    <source>
        <dbReference type="EMBL" id="OAJ47925.1"/>
    </source>
</evidence>
<accession>A0A9X5KU02</accession>
<gene>
    <name evidence="1" type="ORF">AO064_26640</name>
</gene>
<evidence type="ECO:0000313" key="2">
    <source>
        <dbReference type="Proteomes" id="UP000077563"/>
    </source>
</evidence>
<proteinExistence type="predicted"/>
<dbReference type="Gene3D" id="3.10.450.200">
    <property type="match status" value="1"/>
</dbReference>
<name>A0A9X5KU02_PSEMA</name>
<organism evidence="1 2">
    <name type="scientific">Pseudomonas marginalis</name>
    <name type="common">Pseudomonas panacis</name>
    <dbReference type="NCBI Taxonomy" id="298"/>
    <lineage>
        <taxon>Bacteria</taxon>
        <taxon>Pseudomonadati</taxon>
        <taxon>Pseudomonadota</taxon>
        <taxon>Gammaproteobacteria</taxon>
        <taxon>Pseudomonadales</taxon>
        <taxon>Pseudomonadaceae</taxon>
        <taxon>Pseudomonas</taxon>
    </lineage>
</organism>
<dbReference type="EMBL" id="LKEG01000043">
    <property type="protein sequence ID" value="OAJ47925.1"/>
    <property type="molecule type" value="Genomic_DNA"/>
</dbReference>
<reference evidence="1 2" key="1">
    <citation type="submission" date="2015-09" db="EMBL/GenBank/DDBJ databases">
        <title>Genome sequence of Pseudomonas marginalis ICMP 3553.</title>
        <authorList>
            <person name="Visnovsky S."/>
            <person name="Lu A."/>
            <person name="Panda P."/>
            <person name="Pitman A."/>
        </authorList>
    </citation>
    <scope>NUCLEOTIDE SEQUENCE [LARGE SCALE GENOMIC DNA]</scope>
    <source>
        <strain evidence="1 2">ICMP 3553</strain>
    </source>
</reference>
<comment type="caution">
    <text evidence="1">The sequence shown here is derived from an EMBL/GenBank/DDBJ whole genome shotgun (WGS) entry which is preliminary data.</text>
</comment>
<dbReference type="GO" id="GO:0004540">
    <property type="term" value="F:RNA nuclease activity"/>
    <property type="evidence" value="ECO:0007669"/>
    <property type="project" value="InterPro"/>
</dbReference>
<dbReference type="Proteomes" id="UP000077563">
    <property type="component" value="Unassembled WGS sequence"/>
</dbReference>
<evidence type="ECO:0008006" key="3">
    <source>
        <dbReference type="Google" id="ProtNLM"/>
    </source>
</evidence>
<dbReference type="RefSeq" id="WP_064054207.1">
    <property type="nucleotide sequence ID" value="NZ_LKEG01000043.1"/>
</dbReference>
<sequence>MKADPYHPDWQRYVGNEPRAVGADVVSGDAKGEVKLLPKPGSTTAPTSGVGANAQFKFDDGQIGKKLGRHVKDYAGSPGNPADRQIVIDKIQDIGNNPEKVIPGTFAGQGSGGARGNVFFRIKGDDVVITKPDGTFVTIMKDGINNPSVKNALKGNP</sequence>
<dbReference type="InterPro" id="IPR037178">
    <property type="entry name" value="ColicinD_C_sf"/>
</dbReference>
<dbReference type="AlphaFoldDB" id="A0A9X5KU02"/>